<evidence type="ECO:0000313" key="1">
    <source>
        <dbReference type="EMBL" id="BBN99177.1"/>
    </source>
</evidence>
<name>A0A5K7WXR4_9BACL</name>
<reference evidence="1 2" key="1">
    <citation type="submission" date="2019-09" db="EMBL/GenBank/DDBJ databases">
        <title>Complete genome sequence of Sporolactobacillus terrae 70-3.</title>
        <authorList>
            <person name="Tanaka N."/>
            <person name="Shiwa Y."/>
            <person name="Fujita N."/>
            <person name="Tanasupawat S."/>
        </authorList>
    </citation>
    <scope>NUCLEOTIDE SEQUENCE [LARGE SCALE GENOMIC DNA]</scope>
    <source>
        <strain evidence="1 2">70-3</strain>
    </source>
</reference>
<accession>A0A5K7WXR4</accession>
<gene>
    <name evidence="1" type="ORF">St703_18820</name>
</gene>
<dbReference type="EMBL" id="AP021853">
    <property type="protein sequence ID" value="BBN99177.1"/>
    <property type="molecule type" value="Genomic_DNA"/>
</dbReference>
<dbReference type="AlphaFoldDB" id="A0A5K7WXR4"/>
<dbReference type="InterPro" id="IPR036388">
    <property type="entry name" value="WH-like_DNA-bd_sf"/>
</dbReference>
<dbReference type="SUPFAM" id="SSF88659">
    <property type="entry name" value="Sigma3 and sigma4 domains of RNA polymerase sigma factors"/>
    <property type="match status" value="1"/>
</dbReference>
<dbReference type="Gene3D" id="1.10.10.10">
    <property type="entry name" value="Winged helix-like DNA-binding domain superfamily/Winged helix DNA-binding domain"/>
    <property type="match status" value="1"/>
</dbReference>
<protein>
    <submittedName>
        <fullName evidence="1">Uncharacterized protein</fullName>
    </submittedName>
</protein>
<evidence type="ECO:0000313" key="2">
    <source>
        <dbReference type="Proteomes" id="UP000326951"/>
    </source>
</evidence>
<dbReference type="InterPro" id="IPR013324">
    <property type="entry name" value="RNA_pol_sigma_r3/r4-like"/>
</dbReference>
<organism evidence="1 2">
    <name type="scientific">Sporolactobacillus terrae</name>
    <dbReference type="NCBI Taxonomy" id="269673"/>
    <lineage>
        <taxon>Bacteria</taxon>
        <taxon>Bacillati</taxon>
        <taxon>Bacillota</taxon>
        <taxon>Bacilli</taxon>
        <taxon>Bacillales</taxon>
        <taxon>Sporolactobacillaceae</taxon>
        <taxon>Sporolactobacillus</taxon>
    </lineage>
</organism>
<sequence length="155" mass="18267">MSMRKLVYEYKQSIRKMRAAYEAADPEDKKIISGMIRDMEYAVKWMESGRDPERQHADADRSRVYYYDPSVLCEIGKTLYPEHWQHNPENDEKVSNFLGECLTKREEDAYRLYIGEAMSMARIGELLHIAKTSVQNLVERAMRKINAEKKIIKKV</sequence>
<dbReference type="RefSeq" id="WP_152080556.1">
    <property type="nucleotide sequence ID" value="NZ_AP021853.1"/>
</dbReference>
<proteinExistence type="predicted"/>
<dbReference type="Proteomes" id="UP000326951">
    <property type="component" value="Chromosome"/>
</dbReference>